<evidence type="ECO:0000256" key="2">
    <source>
        <dbReference type="ARBA" id="ARBA00001911"/>
    </source>
</evidence>
<dbReference type="InterPro" id="IPR005888">
    <property type="entry name" value="dTDP_Gluc_deHydtase"/>
</dbReference>
<evidence type="ECO:0000256" key="3">
    <source>
        <dbReference type="ARBA" id="ARBA00008178"/>
    </source>
</evidence>
<keyword evidence="8" id="KW-1133">Transmembrane helix</keyword>
<name>A0ABV6Q5B2_9FLAO</name>
<reference evidence="10 11" key="1">
    <citation type="submission" date="2024-09" db="EMBL/GenBank/DDBJ databases">
        <authorList>
            <person name="Sun Q."/>
            <person name="Mori K."/>
        </authorList>
    </citation>
    <scope>NUCLEOTIDE SEQUENCE [LARGE SCALE GENOMIC DNA]</scope>
    <source>
        <strain evidence="10 11">NCAIM B.02481</strain>
    </source>
</reference>
<dbReference type="Gene3D" id="3.40.50.720">
    <property type="entry name" value="NAD(P)-binding Rossmann-like Domain"/>
    <property type="match status" value="1"/>
</dbReference>
<feature type="domain" description="NAD(P)-binding" evidence="9">
    <location>
        <begin position="8"/>
        <end position="327"/>
    </location>
</feature>
<evidence type="ECO:0000256" key="4">
    <source>
        <dbReference type="ARBA" id="ARBA00011990"/>
    </source>
</evidence>
<dbReference type="Proteomes" id="UP001589832">
    <property type="component" value="Unassembled WGS sequence"/>
</dbReference>
<keyword evidence="5" id="KW-0520">NAD</keyword>
<evidence type="ECO:0000313" key="11">
    <source>
        <dbReference type="Proteomes" id="UP001589832"/>
    </source>
</evidence>
<organism evidence="10 11">
    <name type="scientific">Winogradskyella pulchriflava</name>
    <dbReference type="NCBI Taxonomy" id="1110688"/>
    <lineage>
        <taxon>Bacteria</taxon>
        <taxon>Pseudomonadati</taxon>
        <taxon>Bacteroidota</taxon>
        <taxon>Flavobacteriia</taxon>
        <taxon>Flavobacteriales</taxon>
        <taxon>Flavobacteriaceae</taxon>
        <taxon>Winogradskyella</taxon>
    </lineage>
</organism>
<dbReference type="PANTHER" id="PTHR43000">
    <property type="entry name" value="DTDP-D-GLUCOSE 4,6-DEHYDRATASE-RELATED"/>
    <property type="match status" value="1"/>
</dbReference>
<evidence type="ECO:0000256" key="5">
    <source>
        <dbReference type="ARBA" id="ARBA00023027"/>
    </source>
</evidence>
<dbReference type="CDD" id="cd05246">
    <property type="entry name" value="dTDP_GD_SDR_e"/>
    <property type="match status" value="1"/>
</dbReference>
<comment type="cofactor">
    <cofactor evidence="2 7">
        <name>NAD(+)</name>
        <dbReference type="ChEBI" id="CHEBI:57540"/>
    </cofactor>
</comment>
<gene>
    <name evidence="10" type="primary">rfbB</name>
    <name evidence="10" type="ORF">ACFFGA_02570</name>
</gene>
<evidence type="ECO:0000256" key="8">
    <source>
        <dbReference type="SAM" id="Phobius"/>
    </source>
</evidence>
<sequence>MNKNQTILISGGAGFIGSNFILFYLQKYQNIKIVNLDKLTYAGKLSNLNTVESNTNYTFIKGDICDAELVNKLFTTYNISDVIHFAAESHVDNSIKSPDAFINTNIFGTYNLLNTAKSFWMDSSFSYKKGCENNRFHHISTDEVYGTLGKTGLFTEQTPYAPNSPYSASKASSDFIVRSYHHTYGMNVVTTNCSNNYGPKQHDEKLIPTIIKNAINGDNIPIYGDGKNVRDWLYVEDHCRGIDLVFQNGKSGETYNIGGKNERNNLYIANKICEILDEIRPKKKNYSEQITFVKDRPGHDFRYAIDASKVEDELGWRAKENFETGILKTVEWYLNKYEKA</sequence>
<comment type="caution">
    <text evidence="10">The sequence shown here is derived from an EMBL/GenBank/DDBJ whole genome shotgun (WGS) entry which is preliminary data.</text>
</comment>
<dbReference type="RefSeq" id="WP_386059215.1">
    <property type="nucleotide sequence ID" value="NZ_JBHLTQ010000001.1"/>
</dbReference>
<dbReference type="EC" id="4.2.1.46" evidence="4 7"/>
<keyword evidence="6 7" id="KW-0456">Lyase</keyword>
<keyword evidence="8" id="KW-0472">Membrane</keyword>
<protein>
    <recommendedName>
        <fullName evidence="4 7">dTDP-glucose 4,6-dehydratase</fullName>
        <ecNumber evidence="4 7">4.2.1.46</ecNumber>
    </recommendedName>
</protein>
<keyword evidence="11" id="KW-1185">Reference proteome</keyword>
<evidence type="ECO:0000256" key="6">
    <source>
        <dbReference type="ARBA" id="ARBA00023239"/>
    </source>
</evidence>
<evidence type="ECO:0000256" key="1">
    <source>
        <dbReference type="ARBA" id="ARBA00001539"/>
    </source>
</evidence>
<keyword evidence="8" id="KW-0812">Transmembrane</keyword>
<dbReference type="NCBIfam" id="TIGR01181">
    <property type="entry name" value="dTDP_gluc_dehyt"/>
    <property type="match status" value="1"/>
</dbReference>
<dbReference type="Gene3D" id="3.90.25.10">
    <property type="entry name" value="UDP-galactose 4-epimerase, domain 1"/>
    <property type="match status" value="1"/>
</dbReference>
<dbReference type="Pfam" id="PF16363">
    <property type="entry name" value="GDP_Man_Dehyd"/>
    <property type="match status" value="1"/>
</dbReference>
<evidence type="ECO:0000256" key="7">
    <source>
        <dbReference type="RuleBase" id="RU004473"/>
    </source>
</evidence>
<accession>A0ABV6Q5B2</accession>
<dbReference type="InterPro" id="IPR016040">
    <property type="entry name" value="NAD(P)-bd_dom"/>
</dbReference>
<comment type="similarity">
    <text evidence="3 7">Belongs to the NAD(P)-dependent epimerase/dehydratase family. dTDP-glucose dehydratase subfamily.</text>
</comment>
<comment type="catalytic activity">
    <reaction evidence="1 7">
        <text>dTDP-alpha-D-glucose = dTDP-4-dehydro-6-deoxy-alpha-D-glucose + H2O</text>
        <dbReference type="Rhea" id="RHEA:17221"/>
        <dbReference type="ChEBI" id="CHEBI:15377"/>
        <dbReference type="ChEBI" id="CHEBI:57477"/>
        <dbReference type="ChEBI" id="CHEBI:57649"/>
        <dbReference type="EC" id="4.2.1.46"/>
    </reaction>
</comment>
<dbReference type="EMBL" id="JBHLTQ010000001">
    <property type="protein sequence ID" value="MFC0603422.1"/>
    <property type="molecule type" value="Genomic_DNA"/>
</dbReference>
<dbReference type="SUPFAM" id="SSF51735">
    <property type="entry name" value="NAD(P)-binding Rossmann-fold domains"/>
    <property type="match status" value="1"/>
</dbReference>
<dbReference type="GO" id="GO:0008460">
    <property type="term" value="F:dTDP-glucose 4,6-dehydratase activity"/>
    <property type="evidence" value="ECO:0007669"/>
    <property type="project" value="UniProtKB-EC"/>
</dbReference>
<evidence type="ECO:0000259" key="9">
    <source>
        <dbReference type="Pfam" id="PF16363"/>
    </source>
</evidence>
<dbReference type="InterPro" id="IPR036291">
    <property type="entry name" value="NAD(P)-bd_dom_sf"/>
</dbReference>
<evidence type="ECO:0000313" key="10">
    <source>
        <dbReference type="EMBL" id="MFC0603422.1"/>
    </source>
</evidence>
<feature type="transmembrane region" description="Helical" evidence="8">
    <location>
        <begin position="6"/>
        <end position="25"/>
    </location>
</feature>
<proteinExistence type="inferred from homology"/>